<sequence>MSKHLPEKPIFVIGPERSGTTLLMTMLGCHPRIAVPEVAWFYPRFHPYLATYGDLTKEANFRTLVEEMIFGLKTPFWGIAANPRTIVDEVLNLASDRSFAGIYAAILEWYTKHQNKPRWGEKTPYNLFFIEAILQDFPNAQFIYLLRDGRDASAEYLESAFGPTNIYTAATVWQLCQNAVKPWREKLPRSQWLDVKYEALVQQPEPILREVTDFLGEEYDVEMLNFHQSEIAQRRATTKDHKPLGHPVSDRYIGIYKELLSLRDQKIFAAIAGSELTELGYSVEVEPLHLSQKQKDLYEDLDGRIRAATLTAPEGHIVYESYNDWLRDQREARQRNGLGTNLQLPSLFTQGEFYEELITGQRAWQKWKSHFGVKRQYTTREVVL</sequence>
<reference evidence="2 3" key="2">
    <citation type="submission" date="2018-06" db="EMBL/GenBank/DDBJ databases">
        <title>Metagenomic assembly of (sub)arctic Cyanobacteria and their associated microbiome from non-axenic cultures.</title>
        <authorList>
            <person name="Baurain D."/>
        </authorList>
    </citation>
    <scope>NUCLEOTIDE SEQUENCE [LARGE SCALE GENOMIC DNA]</scope>
    <source>
        <strain evidence="2">ULC066bin1</strain>
    </source>
</reference>
<proteinExistence type="predicted"/>
<evidence type="ECO:0000313" key="3">
    <source>
        <dbReference type="Proteomes" id="UP000249467"/>
    </source>
</evidence>
<dbReference type="SUPFAM" id="SSF52540">
    <property type="entry name" value="P-loop containing nucleoside triphosphate hydrolases"/>
    <property type="match status" value="1"/>
</dbReference>
<keyword evidence="1 2" id="KW-0808">Transferase</keyword>
<organism evidence="2 3">
    <name type="scientific">Pseudanabaena frigida</name>
    <dbReference type="NCBI Taxonomy" id="945775"/>
    <lineage>
        <taxon>Bacteria</taxon>
        <taxon>Bacillati</taxon>
        <taxon>Cyanobacteriota</taxon>
        <taxon>Cyanophyceae</taxon>
        <taxon>Pseudanabaenales</taxon>
        <taxon>Pseudanabaenaceae</taxon>
        <taxon>Pseudanabaena</taxon>
    </lineage>
</organism>
<dbReference type="InterPro" id="IPR026634">
    <property type="entry name" value="TPST-like"/>
</dbReference>
<reference evidence="2 3" key="1">
    <citation type="submission" date="2018-04" db="EMBL/GenBank/DDBJ databases">
        <authorList>
            <person name="Go L.Y."/>
            <person name="Mitchell J.A."/>
        </authorList>
    </citation>
    <scope>NUCLEOTIDE SEQUENCE [LARGE SCALE GENOMIC DNA]</scope>
    <source>
        <strain evidence="2">ULC066bin1</strain>
    </source>
</reference>
<comment type="caution">
    <text evidence="2">The sequence shown here is derived from an EMBL/GenBank/DDBJ whole genome shotgun (WGS) entry which is preliminary data.</text>
</comment>
<evidence type="ECO:0000256" key="1">
    <source>
        <dbReference type="ARBA" id="ARBA00022679"/>
    </source>
</evidence>
<dbReference type="Pfam" id="PF13469">
    <property type="entry name" value="Sulfotransfer_3"/>
    <property type="match status" value="1"/>
</dbReference>
<dbReference type="InterPro" id="IPR027417">
    <property type="entry name" value="P-loop_NTPase"/>
</dbReference>
<accession>A0A2W4VYL8</accession>
<evidence type="ECO:0000313" key="2">
    <source>
        <dbReference type="EMBL" id="PZO38014.1"/>
    </source>
</evidence>
<gene>
    <name evidence="2" type="ORF">DCF19_17365</name>
</gene>
<protein>
    <submittedName>
        <fullName evidence="2">Sulfotransferase</fullName>
    </submittedName>
</protein>
<dbReference type="AlphaFoldDB" id="A0A2W4VYL8"/>
<dbReference type="PANTHER" id="PTHR12788">
    <property type="entry name" value="PROTEIN-TYROSINE SULFOTRANSFERASE 2"/>
    <property type="match status" value="1"/>
</dbReference>
<dbReference type="PANTHER" id="PTHR12788:SF10">
    <property type="entry name" value="PROTEIN-TYROSINE SULFOTRANSFERASE"/>
    <property type="match status" value="1"/>
</dbReference>
<dbReference type="GO" id="GO:0008476">
    <property type="term" value="F:protein-tyrosine sulfotransferase activity"/>
    <property type="evidence" value="ECO:0007669"/>
    <property type="project" value="InterPro"/>
</dbReference>
<name>A0A2W4VYL8_9CYAN</name>
<dbReference type="EMBL" id="QBML01000026">
    <property type="protein sequence ID" value="PZO38014.1"/>
    <property type="molecule type" value="Genomic_DNA"/>
</dbReference>
<dbReference type="Proteomes" id="UP000249467">
    <property type="component" value="Unassembled WGS sequence"/>
</dbReference>
<dbReference type="Gene3D" id="3.40.50.300">
    <property type="entry name" value="P-loop containing nucleotide triphosphate hydrolases"/>
    <property type="match status" value="1"/>
</dbReference>
<dbReference type="PROSITE" id="PS51257">
    <property type="entry name" value="PROKAR_LIPOPROTEIN"/>
    <property type="match status" value="1"/>
</dbReference>